<accession>A0A813VDT6</accession>
<sequence length="187" mass="22038">MDSPYELSVQESKPANPRLFPKKCIESFAKRIKKEEKDVKLTPKIHRKQIEKLVSRVENNSQNNTHIDLSSCVTQNSIKINENFINGLKLKNDINEFKASQDKKIQDFGNDFDELYERIPINEEEYYMTLKLNRIRSKTQDHRYQDHLTNYCDSITLIGHLANILPKLSDKPEYIWEKLIKPITEIS</sequence>
<gene>
    <name evidence="1" type="ORF">OXX778_LOCUS8246</name>
</gene>
<evidence type="ECO:0000313" key="1">
    <source>
        <dbReference type="EMBL" id="CAF0836912.1"/>
    </source>
</evidence>
<dbReference type="Proteomes" id="UP000663879">
    <property type="component" value="Unassembled WGS sequence"/>
</dbReference>
<name>A0A813VDT6_9BILA</name>
<reference evidence="1" key="1">
    <citation type="submission" date="2021-02" db="EMBL/GenBank/DDBJ databases">
        <authorList>
            <person name="Nowell W R."/>
        </authorList>
    </citation>
    <scope>NUCLEOTIDE SEQUENCE</scope>
    <source>
        <strain evidence="1">Ploen Becks lab</strain>
    </source>
</reference>
<dbReference type="EMBL" id="CAJNOC010001121">
    <property type="protein sequence ID" value="CAF0836912.1"/>
    <property type="molecule type" value="Genomic_DNA"/>
</dbReference>
<proteinExistence type="predicted"/>
<organism evidence="1 2">
    <name type="scientific">Brachionus calyciflorus</name>
    <dbReference type="NCBI Taxonomy" id="104777"/>
    <lineage>
        <taxon>Eukaryota</taxon>
        <taxon>Metazoa</taxon>
        <taxon>Spiralia</taxon>
        <taxon>Gnathifera</taxon>
        <taxon>Rotifera</taxon>
        <taxon>Eurotatoria</taxon>
        <taxon>Monogononta</taxon>
        <taxon>Pseudotrocha</taxon>
        <taxon>Ploima</taxon>
        <taxon>Brachionidae</taxon>
        <taxon>Brachionus</taxon>
    </lineage>
</organism>
<dbReference type="OrthoDB" id="9976953at2759"/>
<keyword evidence="2" id="KW-1185">Reference proteome</keyword>
<evidence type="ECO:0000313" key="2">
    <source>
        <dbReference type="Proteomes" id="UP000663879"/>
    </source>
</evidence>
<dbReference type="AlphaFoldDB" id="A0A813VDT6"/>
<comment type="caution">
    <text evidence="1">The sequence shown here is derived from an EMBL/GenBank/DDBJ whole genome shotgun (WGS) entry which is preliminary data.</text>
</comment>
<protein>
    <submittedName>
        <fullName evidence="1">Uncharacterized protein</fullName>
    </submittedName>
</protein>